<evidence type="ECO:0000313" key="12">
    <source>
        <dbReference type="Proteomes" id="UP001432027"/>
    </source>
</evidence>
<dbReference type="InterPro" id="IPR003616">
    <property type="entry name" value="Post-SET_dom"/>
</dbReference>
<name>A0AAV5SPD5_9BILA</name>
<dbReference type="InterPro" id="IPR046341">
    <property type="entry name" value="SET_dom_sf"/>
</dbReference>
<comment type="subcellular location">
    <subcellularLocation>
        <location evidence="2">Chromosome</location>
    </subcellularLocation>
    <subcellularLocation>
        <location evidence="1">Nucleus</location>
    </subcellularLocation>
</comment>
<dbReference type="GO" id="GO:0032259">
    <property type="term" value="P:methylation"/>
    <property type="evidence" value="ECO:0007669"/>
    <property type="project" value="UniProtKB-KW"/>
</dbReference>
<keyword evidence="3" id="KW-0158">Chromosome</keyword>
<evidence type="ECO:0000259" key="9">
    <source>
        <dbReference type="PROSITE" id="PS50280"/>
    </source>
</evidence>
<feature type="region of interest" description="Disordered" evidence="8">
    <location>
        <begin position="1"/>
        <end position="30"/>
    </location>
</feature>
<keyword evidence="6" id="KW-0949">S-adenosyl-L-methionine</keyword>
<feature type="domain" description="Post-SET" evidence="10">
    <location>
        <begin position="722"/>
        <end position="738"/>
    </location>
</feature>
<evidence type="ECO:0000256" key="5">
    <source>
        <dbReference type="ARBA" id="ARBA00022679"/>
    </source>
</evidence>
<evidence type="ECO:0000313" key="11">
    <source>
        <dbReference type="EMBL" id="GMS83978.1"/>
    </source>
</evidence>
<evidence type="ECO:0000256" key="1">
    <source>
        <dbReference type="ARBA" id="ARBA00004123"/>
    </source>
</evidence>
<keyword evidence="7" id="KW-0539">Nucleus</keyword>
<dbReference type="Gene3D" id="2.170.270.10">
    <property type="entry name" value="SET domain"/>
    <property type="match status" value="1"/>
</dbReference>
<dbReference type="SUPFAM" id="SSF82199">
    <property type="entry name" value="SET domain"/>
    <property type="match status" value="1"/>
</dbReference>
<feature type="compositionally biased region" description="Basic and acidic residues" evidence="8">
    <location>
        <begin position="768"/>
        <end position="781"/>
    </location>
</feature>
<dbReference type="CDD" id="cd15566">
    <property type="entry name" value="PHD3_NSD"/>
    <property type="match status" value="1"/>
</dbReference>
<feature type="compositionally biased region" description="Basic residues" evidence="8">
    <location>
        <begin position="795"/>
        <end position="804"/>
    </location>
</feature>
<accession>A0AAV5SPD5</accession>
<protein>
    <recommendedName>
        <fullName evidence="13">SET domain-containing protein</fullName>
    </recommendedName>
</protein>
<feature type="compositionally biased region" description="Acidic residues" evidence="8">
    <location>
        <begin position="757"/>
        <end position="767"/>
    </location>
</feature>
<dbReference type="PANTHER" id="PTHR22884">
    <property type="entry name" value="SET DOMAIN PROTEINS"/>
    <property type="match status" value="1"/>
</dbReference>
<keyword evidence="4" id="KW-0489">Methyltransferase</keyword>
<feature type="compositionally biased region" description="Basic and acidic residues" evidence="8">
    <location>
        <begin position="12"/>
        <end position="30"/>
    </location>
</feature>
<feature type="region of interest" description="Disordered" evidence="8">
    <location>
        <begin position="145"/>
        <end position="203"/>
    </location>
</feature>
<dbReference type="GO" id="GO:0008168">
    <property type="term" value="F:methyltransferase activity"/>
    <property type="evidence" value="ECO:0007669"/>
    <property type="project" value="UniProtKB-KW"/>
</dbReference>
<evidence type="ECO:0000256" key="7">
    <source>
        <dbReference type="ARBA" id="ARBA00023242"/>
    </source>
</evidence>
<dbReference type="PROSITE" id="PS50868">
    <property type="entry name" value="POST_SET"/>
    <property type="match status" value="1"/>
</dbReference>
<dbReference type="EMBL" id="BTSX01000002">
    <property type="protein sequence ID" value="GMS83978.1"/>
    <property type="molecule type" value="Genomic_DNA"/>
</dbReference>
<gene>
    <name evidence="11" type="ORF">PENTCL1PPCAC_6153</name>
</gene>
<dbReference type="InterPro" id="IPR050777">
    <property type="entry name" value="SET2_Histone-Lys_MeTrsfase"/>
</dbReference>
<feature type="compositionally biased region" description="Low complexity" evidence="8">
    <location>
        <begin position="807"/>
        <end position="819"/>
    </location>
</feature>
<keyword evidence="5" id="KW-0808">Transferase</keyword>
<evidence type="ECO:0000256" key="4">
    <source>
        <dbReference type="ARBA" id="ARBA00022603"/>
    </source>
</evidence>
<feature type="region of interest" description="Disordered" evidence="8">
    <location>
        <begin position="732"/>
        <end position="825"/>
    </location>
</feature>
<dbReference type="AlphaFoldDB" id="A0AAV5SPD5"/>
<feature type="domain" description="SET" evidence="9">
    <location>
        <begin position="575"/>
        <end position="714"/>
    </location>
</feature>
<dbReference type="GO" id="GO:0005694">
    <property type="term" value="C:chromosome"/>
    <property type="evidence" value="ECO:0007669"/>
    <property type="project" value="UniProtKB-SubCell"/>
</dbReference>
<dbReference type="InterPro" id="IPR001214">
    <property type="entry name" value="SET_dom"/>
</dbReference>
<sequence length="825" mass="94006">MDKSHSSKKRETRKEKKQREGSVDSGQTDRGKVVSSYKCTFTVPARQKNYLRHCCFCNVFSKSCPGLARAKSVKKDGSLVVEEEKSDSIGKYLMNSIVNKESDENGENAGAQEKKEIERKAVAEKEELDALRDILLHIVDTIVSSESDENEENAVGQEKRMEMEEITPEPEEKEEHDPPMVVKKKWYENGEEDEGQEEKKKKREMNATIKCAIDKCTQRMHKSCVEDFTCSEYSPEQAQLLFNAKGPVCPAHFCWNCYDERCKNASRFGELADCEKCMRSFHPKCVPAGCKITNNGNGKRKTFVCHYHASSKGPKISLNMRLKHCTECWHFEEDEDTRVECKGCTSMFHKNCGYREIKGNGPNGEDFSNGYCTFCLVGAVIVPGQMVLAYSQATYGLKAGNYPAEAKAISDIPPHIANQLGPNLGKPGWIPVKWIWIGNDTPFYNMVHKSQVQRVTQDCEKNLADEEFLTELRKCENRFTTPTVPLDNEEMRKTITIINENVCIKGVKFVRKERTIDVCSCKAVECGTNKVKCNTSDCDNRRDLIECGKDCGNADKGIICANRSLQENPEERAVKNYEVRLAPFNKGFGLFATQAIKRDEFICEYVGEIIDKEEKERREARIEKLLANDESTYLMSLPNGLTVDARFKGGDARYINHSCDPNAVVSKIEVPMKYLVKGRRKDKEEDEKALYEMRMKVEALRKIEVDEEITFDYDLQRSRNLDRDNCRCGSTNCKGKLGKKTKEDEGDERFDKNDLLMELDEEEDEDKREDAEKENKGEKGTLTKKAAKSVEMKNSVKKTKKRERRISLSPSPGPSTSRSTPKRRK</sequence>
<reference evidence="11" key="1">
    <citation type="submission" date="2023-10" db="EMBL/GenBank/DDBJ databases">
        <title>Genome assembly of Pristionchus species.</title>
        <authorList>
            <person name="Yoshida K."/>
            <person name="Sommer R.J."/>
        </authorList>
    </citation>
    <scope>NUCLEOTIDE SEQUENCE</scope>
    <source>
        <strain evidence="11">RS0144</strain>
    </source>
</reference>
<evidence type="ECO:0000259" key="10">
    <source>
        <dbReference type="PROSITE" id="PS50868"/>
    </source>
</evidence>
<evidence type="ECO:0000256" key="2">
    <source>
        <dbReference type="ARBA" id="ARBA00004286"/>
    </source>
</evidence>
<dbReference type="GO" id="GO:0005634">
    <property type="term" value="C:nucleus"/>
    <property type="evidence" value="ECO:0007669"/>
    <property type="project" value="UniProtKB-SubCell"/>
</dbReference>
<evidence type="ECO:0000256" key="3">
    <source>
        <dbReference type="ARBA" id="ARBA00022454"/>
    </source>
</evidence>
<dbReference type="Pfam" id="PF00856">
    <property type="entry name" value="SET"/>
    <property type="match status" value="1"/>
</dbReference>
<dbReference type="Proteomes" id="UP001432027">
    <property type="component" value="Unassembled WGS sequence"/>
</dbReference>
<keyword evidence="12" id="KW-1185">Reference proteome</keyword>
<evidence type="ECO:0000256" key="6">
    <source>
        <dbReference type="ARBA" id="ARBA00022691"/>
    </source>
</evidence>
<proteinExistence type="predicted"/>
<evidence type="ECO:0000256" key="8">
    <source>
        <dbReference type="SAM" id="MobiDB-lite"/>
    </source>
</evidence>
<evidence type="ECO:0008006" key="13">
    <source>
        <dbReference type="Google" id="ProtNLM"/>
    </source>
</evidence>
<dbReference type="SMART" id="SM00317">
    <property type="entry name" value="SET"/>
    <property type="match status" value="1"/>
</dbReference>
<organism evidence="11 12">
    <name type="scientific">Pristionchus entomophagus</name>
    <dbReference type="NCBI Taxonomy" id="358040"/>
    <lineage>
        <taxon>Eukaryota</taxon>
        <taxon>Metazoa</taxon>
        <taxon>Ecdysozoa</taxon>
        <taxon>Nematoda</taxon>
        <taxon>Chromadorea</taxon>
        <taxon>Rhabditida</taxon>
        <taxon>Rhabditina</taxon>
        <taxon>Diplogasteromorpha</taxon>
        <taxon>Diplogasteroidea</taxon>
        <taxon>Neodiplogasteridae</taxon>
        <taxon>Pristionchus</taxon>
    </lineage>
</organism>
<feature type="compositionally biased region" description="Basic residues" evidence="8">
    <location>
        <begin position="1"/>
        <end position="11"/>
    </location>
</feature>
<comment type="caution">
    <text evidence="11">The sequence shown here is derived from an EMBL/GenBank/DDBJ whole genome shotgun (WGS) entry which is preliminary data.</text>
</comment>
<dbReference type="PROSITE" id="PS50280">
    <property type="entry name" value="SET"/>
    <property type="match status" value="1"/>
</dbReference>